<protein>
    <submittedName>
        <fullName evidence="2">Uncharacterized protein</fullName>
    </submittedName>
</protein>
<dbReference type="AlphaFoldDB" id="A0A173V6E2"/>
<evidence type="ECO:0000313" key="3">
    <source>
        <dbReference type="Proteomes" id="UP000095591"/>
    </source>
</evidence>
<proteinExistence type="predicted"/>
<feature type="compositionally biased region" description="Acidic residues" evidence="1">
    <location>
        <begin position="118"/>
        <end position="129"/>
    </location>
</feature>
<dbReference type="RefSeq" id="WP_044546692.1">
    <property type="nucleotide sequence ID" value="NZ_CDRH01000788.1"/>
</dbReference>
<evidence type="ECO:0000313" key="2">
    <source>
        <dbReference type="EMBL" id="CUN22899.1"/>
    </source>
</evidence>
<evidence type="ECO:0000256" key="1">
    <source>
        <dbReference type="SAM" id="MobiDB-lite"/>
    </source>
</evidence>
<organism evidence="2 3">
    <name type="scientific">Parabacteroides distasonis</name>
    <dbReference type="NCBI Taxonomy" id="823"/>
    <lineage>
        <taxon>Bacteria</taxon>
        <taxon>Pseudomonadati</taxon>
        <taxon>Bacteroidota</taxon>
        <taxon>Bacteroidia</taxon>
        <taxon>Bacteroidales</taxon>
        <taxon>Tannerellaceae</taxon>
        <taxon>Parabacteroides</taxon>
    </lineage>
</organism>
<dbReference type="Proteomes" id="UP000095591">
    <property type="component" value="Unassembled WGS sequence"/>
</dbReference>
<name>A0A173V6E2_PARDI</name>
<dbReference type="EMBL" id="CYXP01000006">
    <property type="protein sequence ID" value="CUN22899.1"/>
    <property type="molecule type" value="Genomic_DNA"/>
</dbReference>
<gene>
    <name evidence="2" type="ORF">ERS852429_02698</name>
</gene>
<sequence length="267" mass="28765">MADQNKLSEALRRIVQAPENNLMILHGFVAKYTPGDNGVIGTIDFISMDGTVRIPEIPLNAIPGLSKGQMTIPTIKSDVTVLWAVGTGNASILSFSHIDTYNIISTKEVNIGVTSETPNDEVDYNELEDDGNKSKTTYTNSSITSMVSNKTDSATQTIAPDKITSEIGSSKREIDKAQIKDTVEGSYEKIDPSGVTLEGKTINIGEGATEPAVLGTQLVTLMMKFITECSKITTPTMLGTMPIINLANFTSFLSECNSFLSQTVKVK</sequence>
<reference evidence="2 3" key="1">
    <citation type="submission" date="2015-09" db="EMBL/GenBank/DDBJ databases">
        <authorList>
            <consortium name="Pathogen Informatics"/>
        </authorList>
    </citation>
    <scope>NUCLEOTIDE SEQUENCE [LARGE SCALE GENOMIC DNA]</scope>
    <source>
        <strain evidence="2 3">2789STDY5608872</strain>
    </source>
</reference>
<feature type="region of interest" description="Disordered" evidence="1">
    <location>
        <begin position="117"/>
        <end position="139"/>
    </location>
</feature>
<accession>A0A173V6E2</accession>